<dbReference type="Proteomes" id="UP000588098">
    <property type="component" value="Unassembled WGS sequence"/>
</dbReference>
<feature type="compositionally biased region" description="Basic and acidic residues" evidence="7">
    <location>
        <begin position="7"/>
        <end position="17"/>
    </location>
</feature>
<dbReference type="GO" id="GO:0005524">
    <property type="term" value="F:ATP binding"/>
    <property type="evidence" value="ECO:0007669"/>
    <property type="project" value="UniProtKB-KW"/>
</dbReference>
<dbReference type="PROSITE" id="PS50893">
    <property type="entry name" value="ABC_TRANSPORTER_2"/>
    <property type="match status" value="1"/>
</dbReference>
<feature type="transmembrane region" description="Helical" evidence="8">
    <location>
        <begin position="117"/>
        <end position="139"/>
    </location>
</feature>
<dbReference type="CDD" id="cd03228">
    <property type="entry name" value="ABCC_MRP_Like"/>
    <property type="match status" value="1"/>
</dbReference>
<dbReference type="GO" id="GO:0016887">
    <property type="term" value="F:ATP hydrolysis activity"/>
    <property type="evidence" value="ECO:0007669"/>
    <property type="project" value="InterPro"/>
</dbReference>
<accession>A0A7W9QIR4</accession>
<evidence type="ECO:0000256" key="6">
    <source>
        <dbReference type="ARBA" id="ARBA00023136"/>
    </source>
</evidence>
<organism evidence="10 11">
    <name type="scientific">Streptomyces zagrosensis</name>
    <dbReference type="NCBI Taxonomy" id="1042984"/>
    <lineage>
        <taxon>Bacteria</taxon>
        <taxon>Bacillati</taxon>
        <taxon>Actinomycetota</taxon>
        <taxon>Actinomycetes</taxon>
        <taxon>Kitasatosporales</taxon>
        <taxon>Streptomycetaceae</taxon>
        <taxon>Streptomyces</taxon>
    </lineage>
</organism>
<feature type="transmembrane region" description="Helical" evidence="8">
    <location>
        <begin position="234"/>
        <end position="254"/>
    </location>
</feature>
<evidence type="ECO:0000313" key="10">
    <source>
        <dbReference type="EMBL" id="MBB5939712.1"/>
    </source>
</evidence>
<dbReference type="RefSeq" id="WP_221477088.1">
    <property type="nucleotide sequence ID" value="NZ_JACHJL010000027.1"/>
</dbReference>
<feature type="compositionally biased region" description="Low complexity" evidence="7">
    <location>
        <begin position="20"/>
        <end position="35"/>
    </location>
</feature>
<keyword evidence="5 8" id="KW-1133">Transmembrane helix</keyword>
<dbReference type="SUPFAM" id="SSF52540">
    <property type="entry name" value="P-loop containing nucleoside triphosphate hydrolases"/>
    <property type="match status" value="1"/>
</dbReference>
<evidence type="ECO:0000256" key="5">
    <source>
        <dbReference type="ARBA" id="ARBA00022989"/>
    </source>
</evidence>
<feature type="compositionally biased region" description="Low complexity" evidence="7">
    <location>
        <begin position="44"/>
        <end position="56"/>
    </location>
</feature>
<dbReference type="InterPro" id="IPR003593">
    <property type="entry name" value="AAA+_ATPase"/>
</dbReference>
<dbReference type="InterPro" id="IPR036640">
    <property type="entry name" value="ABC1_TM_sf"/>
</dbReference>
<evidence type="ECO:0000313" key="11">
    <source>
        <dbReference type="Proteomes" id="UP000588098"/>
    </source>
</evidence>
<dbReference type="InterPro" id="IPR003439">
    <property type="entry name" value="ABC_transporter-like_ATP-bd"/>
</dbReference>
<reference evidence="10 11" key="1">
    <citation type="submission" date="2020-08" db="EMBL/GenBank/DDBJ databases">
        <title>Genomic Encyclopedia of Type Strains, Phase III (KMG-III): the genomes of soil and plant-associated and newly described type strains.</title>
        <authorList>
            <person name="Whitman W."/>
        </authorList>
    </citation>
    <scope>NUCLEOTIDE SEQUENCE [LARGE SCALE GENOMIC DNA]</scope>
    <source>
        <strain evidence="10 11">CECT 8305</strain>
    </source>
</reference>
<feature type="transmembrane region" description="Helical" evidence="8">
    <location>
        <begin position="159"/>
        <end position="182"/>
    </location>
</feature>
<evidence type="ECO:0000256" key="1">
    <source>
        <dbReference type="ARBA" id="ARBA00004651"/>
    </source>
</evidence>
<evidence type="ECO:0000256" key="3">
    <source>
        <dbReference type="ARBA" id="ARBA00022741"/>
    </source>
</evidence>
<dbReference type="EMBL" id="JACHJL010000027">
    <property type="protein sequence ID" value="MBB5939712.1"/>
    <property type="molecule type" value="Genomic_DNA"/>
</dbReference>
<dbReference type="InterPro" id="IPR027417">
    <property type="entry name" value="P-loop_NTPase"/>
</dbReference>
<feature type="compositionally biased region" description="Low complexity" evidence="7">
    <location>
        <begin position="716"/>
        <end position="755"/>
    </location>
</feature>
<protein>
    <submittedName>
        <fullName evidence="10">ATP-binding cassette subfamily B protein</fullName>
    </submittedName>
</protein>
<dbReference type="SUPFAM" id="SSF90123">
    <property type="entry name" value="ABC transporter transmembrane region"/>
    <property type="match status" value="1"/>
</dbReference>
<feature type="transmembrane region" description="Helical" evidence="8">
    <location>
        <begin position="260"/>
        <end position="277"/>
    </location>
</feature>
<keyword evidence="4 10" id="KW-0067">ATP-binding</keyword>
<dbReference type="GO" id="GO:0005886">
    <property type="term" value="C:plasma membrane"/>
    <property type="evidence" value="ECO:0007669"/>
    <property type="project" value="UniProtKB-SubCell"/>
</dbReference>
<dbReference type="InterPro" id="IPR039421">
    <property type="entry name" value="Type_1_exporter"/>
</dbReference>
<evidence type="ECO:0000256" key="7">
    <source>
        <dbReference type="SAM" id="MobiDB-lite"/>
    </source>
</evidence>
<feature type="domain" description="ABC transporter" evidence="9">
    <location>
        <begin position="440"/>
        <end position="703"/>
    </location>
</feature>
<keyword evidence="3" id="KW-0547">Nucleotide-binding</keyword>
<dbReference type="Gene3D" id="1.20.1560.10">
    <property type="entry name" value="ABC transporter type 1, transmembrane domain"/>
    <property type="match status" value="1"/>
</dbReference>
<keyword evidence="2 8" id="KW-0812">Transmembrane</keyword>
<gene>
    <name evidence="10" type="ORF">FHS42_006808</name>
</gene>
<comment type="caution">
    <text evidence="10">The sequence shown here is derived from an EMBL/GenBank/DDBJ whole genome shotgun (WGS) entry which is preliminary data.</text>
</comment>
<dbReference type="PANTHER" id="PTHR24221">
    <property type="entry name" value="ATP-BINDING CASSETTE SUB-FAMILY B"/>
    <property type="match status" value="1"/>
</dbReference>
<dbReference type="PANTHER" id="PTHR24221:SF632">
    <property type="entry name" value="ATP-DEPENDENT LIPID A-CORE FLIPPASE"/>
    <property type="match status" value="1"/>
</dbReference>
<dbReference type="SMART" id="SM00382">
    <property type="entry name" value="AAA"/>
    <property type="match status" value="1"/>
</dbReference>
<comment type="subcellular location">
    <subcellularLocation>
        <location evidence="1">Cell membrane</location>
        <topology evidence="1">Multi-pass membrane protein</topology>
    </subcellularLocation>
</comment>
<sequence>MGKARRKASDAGTERAGKTASSVHASNSASSSAAAHPRQPPGPDSAADPSAEPGSDGLDSGISAAERELFGGKLRYDSSFVQHEQPLLKVGFWGMAKALPQMVAVVVRAAWAADRRALYGVVAAELGQGLTAAFALVAANRVLTELFAQGPTTDRLRMALPALAAITVVAMCSAVLAAWSVAMSGRLEPQVERAVSTRYYAATARVELRATEEPAVQRSLEAGKFGTDSARRMIGSSTAVANALIGLAAAGTVLVTLHPLLLPMLLLVAVPKGWGAVRSARREYASRRHWVDHRRAIATLLQYVTMPHAAPEIRVHGAGRLLLRGYEEMSASMETEQRRLAREQASTQLIAAAISGVAALGVYGVLWLLLTTGGMPLAVGGTAVIAIRTSTGKLTALVTQLNRTYEEALYLADTEEACALADQHTIPTAGKALPKRVRQIRLERVSFTYPGATRPSLDEVSLTVPRGTVVALVGVNGSGKTTLAKVLAGLLLPTAGQLWWEGDCAPDDGQEGSKEGQEGTGASAVEVREADRAEVFSQVALLGQDFPRWQMSARTNITIGDGTTAADQQRLEQAARDADARTIVDGLPYGWDSIVVKGYERGTQISGGQWQKLANARIRYRAAPFVLVDEPTSALDPHAEIDTFARLRRMTDDGTTLVLITHRLAATAAADHIYVLDHGRLVEEGDHAALMRRNGGMYRAMYEAQAAQYGHPPTRQDAPATAQHAPTDQAAAPAGQAAAPAQGQGQAATASEGGG</sequence>
<feature type="transmembrane region" description="Helical" evidence="8">
    <location>
        <begin position="349"/>
        <end position="370"/>
    </location>
</feature>
<dbReference type="GO" id="GO:0034040">
    <property type="term" value="F:ATPase-coupled lipid transmembrane transporter activity"/>
    <property type="evidence" value="ECO:0007669"/>
    <property type="project" value="TreeGrafter"/>
</dbReference>
<evidence type="ECO:0000256" key="4">
    <source>
        <dbReference type="ARBA" id="ARBA00022840"/>
    </source>
</evidence>
<feature type="region of interest" description="Disordered" evidence="7">
    <location>
        <begin position="504"/>
        <end position="523"/>
    </location>
</feature>
<dbReference type="AlphaFoldDB" id="A0A7W9QIR4"/>
<name>A0A7W9QIR4_9ACTN</name>
<proteinExistence type="predicted"/>
<evidence type="ECO:0000259" key="9">
    <source>
        <dbReference type="PROSITE" id="PS50893"/>
    </source>
</evidence>
<keyword evidence="11" id="KW-1185">Reference proteome</keyword>
<keyword evidence="6 8" id="KW-0472">Membrane</keyword>
<dbReference type="Gene3D" id="3.40.50.300">
    <property type="entry name" value="P-loop containing nucleotide triphosphate hydrolases"/>
    <property type="match status" value="1"/>
</dbReference>
<dbReference type="Pfam" id="PF00005">
    <property type="entry name" value="ABC_tran"/>
    <property type="match status" value="1"/>
</dbReference>
<evidence type="ECO:0000256" key="2">
    <source>
        <dbReference type="ARBA" id="ARBA00022692"/>
    </source>
</evidence>
<feature type="region of interest" description="Disordered" evidence="7">
    <location>
        <begin position="1"/>
        <end position="61"/>
    </location>
</feature>
<feature type="region of interest" description="Disordered" evidence="7">
    <location>
        <begin position="708"/>
        <end position="755"/>
    </location>
</feature>
<evidence type="ECO:0000256" key="8">
    <source>
        <dbReference type="SAM" id="Phobius"/>
    </source>
</evidence>